<evidence type="ECO:0000313" key="3">
    <source>
        <dbReference type="Proteomes" id="UP001307889"/>
    </source>
</evidence>
<gene>
    <name evidence="2" type="ORF">NTJ_08833</name>
</gene>
<evidence type="ECO:0000313" key="2">
    <source>
        <dbReference type="EMBL" id="BES96024.1"/>
    </source>
</evidence>
<feature type="region of interest" description="Disordered" evidence="1">
    <location>
        <begin position="1"/>
        <end position="39"/>
    </location>
</feature>
<dbReference type="EMBL" id="AP028914">
    <property type="protein sequence ID" value="BES96024.1"/>
    <property type="molecule type" value="Genomic_DNA"/>
</dbReference>
<keyword evidence="3" id="KW-1185">Reference proteome</keyword>
<protein>
    <recommendedName>
        <fullName evidence="4">Ig-like domain-containing protein</fullName>
    </recommendedName>
</protein>
<name>A0ABN7AV08_9HEMI</name>
<organism evidence="2 3">
    <name type="scientific">Nesidiocoris tenuis</name>
    <dbReference type="NCBI Taxonomy" id="355587"/>
    <lineage>
        <taxon>Eukaryota</taxon>
        <taxon>Metazoa</taxon>
        <taxon>Ecdysozoa</taxon>
        <taxon>Arthropoda</taxon>
        <taxon>Hexapoda</taxon>
        <taxon>Insecta</taxon>
        <taxon>Pterygota</taxon>
        <taxon>Neoptera</taxon>
        <taxon>Paraneoptera</taxon>
        <taxon>Hemiptera</taxon>
        <taxon>Heteroptera</taxon>
        <taxon>Panheteroptera</taxon>
        <taxon>Cimicomorpha</taxon>
        <taxon>Miridae</taxon>
        <taxon>Dicyphina</taxon>
        <taxon>Nesidiocoris</taxon>
    </lineage>
</organism>
<sequence>MMLVGASAADSGPETTASAASEPDVAEGGRPEPNCHPLGATPLSIQWRSFYSAGPGFARGGLGAQGAEPSKFCADPPSPPPGYTTFFPLARRRVLSLPLENELGHMERFSSLSLPHGGITPEG</sequence>
<feature type="region of interest" description="Disordered" evidence="1">
    <location>
        <begin position="58"/>
        <end position="78"/>
    </location>
</feature>
<accession>A0ABN7AV08</accession>
<dbReference type="Proteomes" id="UP001307889">
    <property type="component" value="Chromosome 6"/>
</dbReference>
<evidence type="ECO:0008006" key="4">
    <source>
        <dbReference type="Google" id="ProtNLM"/>
    </source>
</evidence>
<reference evidence="2 3" key="1">
    <citation type="submission" date="2023-09" db="EMBL/GenBank/DDBJ databases">
        <title>Nesidiocoris tenuis whole genome shotgun sequence.</title>
        <authorList>
            <person name="Shibata T."/>
            <person name="Shimoda M."/>
            <person name="Kobayashi T."/>
            <person name="Uehara T."/>
        </authorList>
    </citation>
    <scope>NUCLEOTIDE SEQUENCE [LARGE SCALE GENOMIC DNA]</scope>
    <source>
        <strain evidence="2 3">Japan</strain>
    </source>
</reference>
<proteinExistence type="predicted"/>
<evidence type="ECO:0000256" key="1">
    <source>
        <dbReference type="SAM" id="MobiDB-lite"/>
    </source>
</evidence>